<sequence length="135" mass="14839">MGTIKKVIIFVFGMLITIAFITDGFGYFSKSMEMSKSTKTGFDSLSQKLTSASYSDYDNTVVKGSEAINAIRLYAADNFTVTVKTKRSSKSYNDSIYNVSNISDTNYIEPTGKFESKLGVNENGTVNSITLTQVK</sequence>
<keyword evidence="1" id="KW-1133">Transmembrane helix</keyword>
<dbReference type="Proteomes" id="UP000627166">
    <property type="component" value="Unassembled WGS sequence"/>
</dbReference>
<keyword evidence="3" id="KW-1185">Reference proteome</keyword>
<keyword evidence="1" id="KW-0812">Transmembrane</keyword>
<dbReference type="RefSeq" id="WP_191738819.1">
    <property type="nucleotide sequence ID" value="NZ_JACSQB010000018.1"/>
</dbReference>
<evidence type="ECO:0000313" key="2">
    <source>
        <dbReference type="EMBL" id="MBD8045846.1"/>
    </source>
</evidence>
<accession>A0ABR8YNS5</accession>
<comment type="caution">
    <text evidence="2">The sequence shown here is derived from an EMBL/GenBank/DDBJ whole genome shotgun (WGS) entry which is preliminary data.</text>
</comment>
<evidence type="ECO:0000313" key="3">
    <source>
        <dbReference type="Proteomes" id="UP000627166"/>
    </source>
</evidence>
<organism evidence="2 3">
    <name type="scientific">Clostridium faecium</name>
    <dbReference type="NCBI Taxonomy" id="2762223"/>
    <lineage>
        <taxon>Bacteria</taxon>
        <taxon>Bacillati</taxon>
        <taxon>Bacillota</taxon>
        <taxon>Clostridia</taxon>
        <taxon>Eubacteriales</taxon>
        <taxon>Clostridiaceae</taxon>
        <taxon>Clostridium</taxon>
    </lineage>
</organism>
<proteinExistence type="predicted"/>
<dbReference type="EMBL" id="JACSQB010000018">
    <property type="protein sequence ID" value="MBD8045846.1"/>
    <property type="molecule type" value="Genomic_DNA"/>
</dbReference>
<protein>
    <submittedName>
        <fullName evidence="2">Uncharacterized protein</fullName>
    </submittedName>
</protein>
<reference evidence="2 3" key="1">
    <citation type="submission" date="2020-08" db="EMBL/GenBank/DDBJ databases">
        <title>A Genomic Blueprint of the Chicken Gut Microbiome.</title>
        <authorList>
            <person name="Gilroy R."/>
            <person name="Ravi A."/>
            <person name="Getino M."/>
            <person name="Pursley I."/>
            <person name="Horton D.L."/>
            <person name="Alikhan N.-F."/>
            <person name="Baker D."/>
            <person name="Gharbi K."/>
            <person name="Hall N."/>
            <person name="Watson M."/>
            <person name="Adriaenssens E.M."/>
            <person name="Foster-Nyarko E."/>
            <person name="Jarju S."/>
            <person name="Secka A."/>
            <person name="Antonio M."/>
            <person name="Oren A."/>
            <person name="Chaudhuri R."/>
            <person name="La Ragione R.M."/>
            <person name="Hildebrand F."/>
            <person name="Pallen M.J."/>
        </authorList>
    </citation>
    <scope>NUCLEOTIDE SEQUENCE [LARGE SCALE GENOMIC DNA]</scope>
    <source>
        <strain evidence="2 3">N37</strain>
    </source>
</reference>
<name>A0ABR8YNS5_9CLOT</name>
<feature type="transmembrane region" description="Helical" evidence="1">
    <location>
        <begin position="7"/>
        <end position="28"/>
    </location>
</feature>
<keyword evidence="1" id="KW-0472">Membrane</keyword>
<gene>
    <name evidence="2" type="ORF">H9637_02120</name>
</gene>
<evidence type="ECO:0000256" key="1">
    <source>
        <dbReference type="SAM" id="Phobius"/>
    </source>
</evidence>